<protein>
    <submittedName>
        <fullName evidence="1">Uncharacterized protein</fullName>
    </submittedName>
</protein>
<dbReference type="EMBL" id="BAWF01000069">
    <property type="protein sequence ID" value="GAF49168.1"/>
    <property type="molecule type" value="Genomic_DNA"/>
</dbReference>
<evidence type="ECO:0000313" key="1">
    <source>
        <dbReference type="EMBL" id="GAF49168.1"/>
    </source>
</evidence>
<keyword evidence="2" id="KW-1185">Reference proteome</keyword>
<evidence type="ECO:0000313" key="2">
    <source>
        <dbReference type="Proteomes" id="UP000019491"/>
    </source>
</evidence>
<gene>
    <name evidence="1" type="ORF">RW1_069_00370</name>
</gene>
<accession>X0PZX2</accession>
<comment type="caution">
    <text evidence="1">The sequence shown here is derived from an EMBL/GenBank/DDBJ whole genome shotgun (WGS) entry which is preliminary data.</text>
</comment>
<reference evidence="1 2" key="1">
    <citation type="submission" date="2014-02" db="EMBL/GenBank/DDBJ databases">
        <title>Whole genome shotgun sequence of Rhodococcus wratislaviensis NBRC 100605.</title>
        <authorList>
            <person name="Hosoyama A."/>
            <person name="Tsuchikane K."/>
            <person name="Yoshida I."/>
            <person name="Ohji S."/>
            <person name="Ichikawa N."/>
            <person name="Yamazoe A."/>
            <person name="Fujita N."/>
        </authorList>
    </citation>
    <scope>NUCLEOTIDE SEQUENCE [LARGE SCALE GENOMIC DNA]</scope>
    <source>
        <strain evidence="1 2">NBRC 100605</strain>
    </source>
</reference>
<dbReference type="Proteomes" id="UP000019491">
    <property type="component" value="Unassembled WGS sequence"/>
</dbReference>
<name>X0PZX2_RHOWR</name>
<organism evidence="1 2">
    <name type="scientific">Rhodococcus wratislaviensis NBRC 100605</name>
    <dbReference type="NCBI Taxonomy" id="1219028"/>
    <lineage>
        <taxon>Bacteria</taxon>
        <taxon>Bacillati</taxon>
        <taxon>Actinomycetota</taxon>
        <taxon>Actinomycetes</taxon>
        <taxon>Mycobacteriales</taxon>
        <taxon>Nocardiaceae</taxon>
        <taxon>Rhodococcus</taxon>
    </lineage>
</organism>
<dbReference type="AlphaFoldDB" id="X0PZX2"/>
<proteinExistence type="predicted"/>
<sequence>MGGAWGGLLGQFASEVLTHLADAEGYKVGEDLSAGGGGVVEQGQEEVVGADLLVAEQGGLAQAGFEDLLRLLR</sequence>